<feature type="compositionally biased region" description="Pro residues" evidence="1">
    <location>
        <begin position="71"/>
        <end position="81"/>
    </location>
</feature>
<dbReference type="AlphaFoldDB" id="A0A834C9U2"/>
<name>A0A834C9U2_ORYME</name>
<comment type="caution">
    <text evidence="2">The sequence shown here is derived from an EMBL/GenBank/DDBJ whole genome shotgun (WGS) entry which is preliminary data.</text>
</comment>
<evidence type="ECO:0000256" key="1">
    <source>
        <dbReference type="SAM" id="MobiDB-lite"/>
    </source>
</evidence>
<dbReference type="EMBL" id="WKFB01000369">
    <property type="protein sequence ID" value="KAF6725209.1"/>
    <property type="molecule type" value="Genomic_DNA"/>
</dbReference>
<protein>
    <submittedName>
        <fullName evidence="2">Uncharacterized protein</fullName>
    </submittedName>
</protein>
<feature type="non-terminal residue" evidence="2">
    <location>
        <position position="101"/>
    </location>
</feature>
<dbReference type="Proteomes" id="UP000646548">
    <property type="component" value="Unassembled WGS sequence"/>
</dbReference>
<proteinExistence type="predicted"/>
<feature type="region of interest" description="Disordered" evidence="1">
    <location>
        <begin position="1"/>
        <end position="45"/>
    </location>
</feature>
<feature type="region of interest" description="Disordered" evidence="1">
    <location>
        <begin position="69"/>
        <end position="88"/>
    </location>
</feature>
<evidence type="ECO:0000313" key="2">
    <source>
        <dbReference type="EMBL" id="KAF6725209.1"/>
    </source>
</evidence>
<organism evidence="2 3">
    <name type="scientific">Oryzias melastigma</name>
    <name type="common">Marine medaka</name>
    <dbReference type="NCBI Taxonomy" id="30732"/>
    <lineage>
        <taxon>Eukaryota</taxon>
        <taxon>Metazoa</taxon>
        <taxon>Chordata</taxon>
        <taxon>Craniata</taxon>
        <taxon>Vertebrata</taxon>
        <taxon>Euteleostomi</taxon>
        <taxon>Actinopterygii</taxon>
        <taxon>Neopterygii</taxon>
        <taxon>Teleostei</taxon>
        <taxon>Neoteleostei</taxon>
        <taxon>Acanthomorphata</taxon>
        <taxon>Ovalentaria</taxon>
        <taxon>Atherinomorphae</taxon>
        <taxon>Beloniformes</taxon>
        <taxon>Adrianichthyidae</taxon>
        <taxon>Oryziinae</taxon>
        <taxon>Oryzias</taxon>
    </lineage>
</organism>
<gene>
    <name evidence="2" type="ORF">FQA47_018166</name>
</gene>
<feature type="compositionally biased region" description="Polar residues" evidence="1">
    <location>
        <begin position="19"/>
        <end position="32"/>
    </location>
</feature>
<evidence type="ECO:0000313" key="3">
    <source>
        <dbReference type="Proteomes" id="UP000646548"/>
    </source>
</evidence>
<reference evidence="2" key="1">
    <citation type="journal article" name="BMC Genomics">
        <title>Long-read sequencing and de novo genome assembly of marine medaka (Oryzias melastigma).</title>
        <authorList>
            <person name="Liang P."/>
            <person name="Saqib H.S.A."/>
            <person name="Ni X."/>
            <person name="Shen Y."/>
        </authorList>
    </citation>
    <scope>NUCLEOTIDE SEQUENCE</scope>
    <source>
        <strain evidence="2">Bigg-433</strain>
    </source>
</reference>
<accession>A0A834C9U2</accession>
<sequence>MGIPLDDSTGSKLTDAIARNSSNHGVAASSSPPARCGSARADTRKHSLVTERRWEECNYTGTVAYCKSYRQPPPTPPPPPSSELFACGPDASFSTSPFVVP</sequence>